<dbReference type="OrthoDB" id="9806388at2"/>
<feature type="domain" description="Peptidase M24" evidence="1">
    <location>
        <begin position="145"/>
        <end position="343"/>
    </location>
</feature>
<dbReference type="KEGG" id="vai:BU251_03815"/>
<dbReference type="PANTHER" id="PTHR46112">
    <property type="entry name" value="AMINOPEPTIDASE"/>
    <property type="match status" value="1"/>
</dbReference>
<dbReference type="InterPro" id="IPR036005">
    <property type="entry name" value="Creatinase/aminopeptidase-like"/>
</dbReference>
<dbReference type="RefSeq" id="WP_128699560.1">
    <property type="nucleotide sequence ID" value="NZ_CP019384.1"/>
</dbReference>
<sequence>MKADKRLSNIRALLVQEGIDGLLLNSEANVSYAAGFDAPDAYGFVSGKSVSIITDFRYVEDFKRFAKSPVHILQYEKSLFDTAARLILEHKTKKIGFEARHLTFAECEVLNKLLGKKASFIPLQQTIEHLREIKDAQEIAHICQGIRIAQKTLAFAKAKVKPGRSEMAVAADIERFARLNGAHAVAFETIVASGPNSSYPHARPTDRILKEGDAVVVDMGVEVNGYKSDLTRTFFLGKIKPVVLKAAKVVRKAQELAIRGIKPGIPICSIDEIARHYIAQQGFGKNFGHALGHGVGLEVHESPSINKKNTRKLEPGMVFTIEPGIYLPGRFGIRMEEMVLVTQEGVEVLSGNNRD</sequence>
<dbReference type="SUPFAM" id="SSF55920">
    <property type="entry name" value="Creatinase/aminopeptidase"/>
    <property type="match status" value="1"/>
</dbReference>
<dbReference type="GO" id="GO:0008235">
    <property type="term" value="F:metalloexopeptidase activity"/>
    <property type="evidence" value="ECO:0007669"/>
    <property type="project" value="UniProtKB-ARBA"/>
</dbReference>
<dbReference type="InterPro" id="IPR050659">
    <property type="entry name" value="Peptidase_M24B"/>
</dbReference>
<evidence type="ECO:0000313" key="3">
    <source>
        <dbReference type="EMBL" id="QAT16918.1"/>
    </source>
</evidence>
<dbReference type="PANTHER" id="PTHR46112:SF3">
    <property type="entry name" value="AMINOPEPTIDASE YPDF"/>
    <property type="match status" value="1"/>
</dbReference>
<evidence type="ECO:0008006" key="5">
    <source>
        <dbReference type="Google" id="ProtNLM"/>
    </source>
</evidence>
<dbReference type="AlphaFoldDB" id="A0A410P4C0"/>
<evidence type="ECO:0000259" key="2">
    <source>
        <dbReference type="Pfam" id="PF01321"/>
    </source>
</evidence>
<organism evidence="3 4">
    <name type="scientific">Velamenicoccus archaeovorus</name>
    <dbReference type="NCBI Taxonomy" id="1930593"/>
    <lineage>
        <taxon>Bacteria</taxon>
        <taxon>Pseudomonadati</taxon>
        <taxon>Candidatus Omnitrophota</taxon>
        <taxon>Candidatus Velamenicoccus</taxon>
    </lineage>
</organism>
<proteinExistence type="predicted"/>
<dbReference type="CDD" id="cd01092">
    <property type="entry name" value="APP-like"/>
    <property type="match status" value="1"/>
</dbReference>
<dbReference type="InterPro" id="IPR000587">
    <property type="entry name" value="Creatinase_N"/>
</dbReference>
<dbReference type="GO" id="GO:0004177">
    <property type="term" value="F:aminopeptidase activity"/>
    <property type="evidence" value="ECO:0007669"/>
    <property type="project" value="UniProtKB-ARBA"/>
</dbReference>
<accession>A0A410P4C0</accession>
<dbReference type="Pfam" id="PF00557">
    <property type="entry name" value="Peptidase_M24"/>
    <property type="match status" value="1"/>
</dbReference>
<keyword evidence="4" id="KW-1185">Reference proteome</keyword>
<dbReference type="InterPro" id="IPR000994">
    <property type="entry name" value="Pept_M24"/>
</dbReference>
<dbReference type="InterPro" id="IPR029149">
    <property type="entry name" value="Creatin/AminoP/Spt16_N"/>
</dbReference>
<dbReference type="Proteomes" id="UP000287243">
    <property type="component" value="Chromosome"/>
</dbReference>
<gene>
    <name evidence="3" type="ORF">BU251_03815</name>
</gene>
<dbReference type="Pfam" id="PF01321">
    <property type="entry name" value="Creatinase_N"/>
    <property type="match status" value="1"/>
</dbReference>
<reference evidence="3 4" key="1">
    <citation type="submission" date="2017-01" db="EMBL/GenBank/DDBJ databases">
        <title>First insights into the biology of 'candidatus Vampirococcus archaeovorus'.</title>
        <authorList>
            <person name="Kizina J."/>
            <person name="Jordan S."/>
            <person name="Stueber K."/>
            <person name="Reinhardt R."/>
            <person name="Harder J."/>
        </authorList>
    </citation>
    <scope>NUCLEOTIDE SEQUENCE [LARGE SCALE GENOMIC DNA]</scope>
    <source>
        <strain evidence="3 4">LiM</strain>
    </source>
</reference>
<dbReference type="Gene3D" id="3.40.350.10">
    <property type="entry name" value="Creatinase/prolidase N-terminal domain"/>
    <property type="match status" value="1"/>
</dbReference>
<feature type="domain" description="Creatinase N-terminal" evidence="2">
    <location>
        <begin position="6"/>
        <end position="133"/>
    </location>
</feature>
<protein>
    <recommendedName>
        <fullName evidence="5">Aminopeptidase YpdF (MP-, MA-, MS-, AP-, NP-specific)</fullName>
    </recommendedName>
</protein>
<dbReference type="InterPro" id="IPR001714">
    <property type="entry name" value="Pept_M24_MAP"/>
</dbReference>
<evidence type="ECO:0000259" key="1">
    <source>
        <dbReference type="Pfam" id="PF00557"/>
    </source>
</evidence>
<dbReference type="Gene3D" id="3.90.230.10">
    <property type="entry name" value="Creatinase/methionine aminopeptidase superfamily"/>
    <property type="match status" value="1"/>
</dbReference>
<evidence type="ECO:0000313" key="4">
    <source>
        <dbReference type="Proteomes" id="UP000287243"/>
    </source>
</evidence>
<dbReference type="SUPFAM" id="SSF53092">
    <property type="entry name" value="Creatinase/prolidase N-terminal domain"/>
    <property type="match status" value="1"/>
</dbReference>
<dbReference type="PRINTS" id="PR00599">
    <property type="entry name" value="MAPEPTIDASE"/>
</dbReference>
<name>A0A410P4C0_VELA1</name>
<dbReference type="EMBL" id="CP019384">
    <property type="protein sequence ID" value="QAT16918.1"/>
    <property type="molecule type" value="Genomic_DNA"/>
</dbReference>